<evidence type="ECO:0000256" key="4">
    <source>
        <dbReference type="SAM" id="SignalP"/>
    </source>
</evidence>
<evidence type="ECO:0000313" key="5">
    <source>
        <dbReference type="EMBL" id="CAD5222615.1"/>
    </source>
</evidence>
<dbReference type="eggNOG" id="KOG0619">
    <property type="taxonomic scope" value="Eukaryota"/>
</dbReference>
<dbReference type="EMBL" id="CAJFDI010000003">
    <property type="protein sequence ID" value="CAD5222615.1"/>
    <property type="molecule type" value="Genomic_DNA"/>
</dbReference>
<name>A0A1I7SR67_BURXY</name>
<dbReference type="SMART" id="SM00369">
    <property type="entry name" value="LRR_TYP"/>
    <property type="match status" value="6"/>
</dbReference>
<evidence type="ECO:0000256" key="1">
    <source>
        <dbReference type="ARBA" id="ARBA00022614"/>
    </source>
</evidence>
<sequence>MRSILLLGLLVLSAFAAKHPLSRFKDFGRKTEDSFEEESDEEYDFGDEERATEVEPVIVCRADGKDPCHCDKNKGIINCRKLATQKGKDVHGGQLQVAAIKTEDDDFKAKYIVMANNRITYLDGETITPGQRLTVEAFDFTYNQIAVINPQTFDNFPKLEKLRLSYNFLKLDSTMDGWITDKLGDSLKKLYLDYNSIDKIEDGVFDPLKKLETLVLDGNPQLKLTDKTFGKEMASLKELSLDHCKFTTLPDKLFDNLKSLESISLIGNHFVSIPSALGNVAKLTYIDLSKNELTEIPEDSFKKNPELQALFLNDNKYLSKVDDCGLCGLKELKKVILNKNPQLYHIHKNAFGYAEGDGPKALETLLLDHSNFSTLDKDTAPWDKLDQLALGGNPWNCNDDLDWLLKTPGLHLTGEEVPRCQAPSDLAGKSIIKLRGDAGVSSDSDSSFFASAFFALLGLIAISGIVVGGFVLWTRRPSNPFYRPTMPNVGFSNLTTELDMEDEVMSLAEEADLDEPKPTPV</sequence>
<feature type="chain" id="PRO_5036022250" evidence="4">
    <location>
        <begin position="17"/>
        <end position="521"/>
    </location>
</feature>
<evidence type="ECO:0000313" key="9">
    <source>
        <dbReference type="WBParaSite" id="BXY_1553100.1"/>
    </source>
</evidence>
<keyword evidence="2" id="KW-0677">Repeat</keyword>
<dbReference type="InterPro" id="IPR003591">
    <property type="entry name" value="Leu-rich_rpt_typical-subtyp"/>
</dbReference>
<dbReference type="OrthoDB" id="676979at2759"/>
<dbReference type="EMBL" id="CAJFCV020000003">
    <property type="protein sequence ID" value="CAG9110904.1"/>
    <property type="molecule type" value="Genomic_DNA"/>
</dbReference>
<organism evidence="7 9">
    <name type="scientific">Bursaphelenchus xylophilus</name>
    <name type="common">Pinewood nematode worm</name>
    <name type="synonym">Aphelenchoides xylophilus</name>
    <dbReference type="NCBI Taxonomy" id="6326"/>
    <lineage>
        <taxon>Eukaryota</taxon>
        <taxon>Metazoa</taxon>
        <taxon>Ecdysozoa</taxon>
        <taxon>Nematoda</taxon>
        <taxon>Chromadorea</taxon>
        <taxon>Rhabditida</taxon>
        <taxon>Tylenchina</taxon>
        <taxon>Tylenchomorpha</taxon>
        <taxon>Aphelenchoidea</taxon>
        <taxon>Aphelenchoididae</taxon>
        <taxon>Bursaphelenchus</taxon>
    </lineage>
</organism>
<protein>
    <submittedName>
        <fullName evidence="5">(pine wood nematode) hypothetical protein</fullName>
    </submittedName>
</protein>
<dbReference type="Proteomes" id="UP000095284">
    <property type="component" value="Unplaced"/>
</dbReference>
<evidence type="ECO:0000256" key="3">
    <source>
        <dbReference type="SAM" id="Phobius"/>
    </source>
</evidence>
<dbReference type="Proteomes" id="UP000582659">
    <property type="component" value="Unassembled WGS sequence"/>
</dbReference>
<accession>A0A1I7SR67</accession>
<proteinExistence type="predicted"/>
<feature type="signal peptide" evidence="4">
    <location>
        <begin position="1"/>
        <end position="16"/>
    </location>
</feature>
<dbReference type="InterPro" id="IPR001611">
    <property type="entry name" value="Leu-rich_rpt"/>
</dbReference>
<dbReference type="PANTHER" id="PTHR24366">
    <property type="entry name" value="IG(IMMUNOGLOBULIN) AND LRR(LEUCINE RICH REPEAT) DOMAINS"/>
    <property type="match status" value="1"/>
</dbReference>
<dbReference type="InterPro" id="IPR032675">
    <property type="entry name" value="LRR_dom_sf"/>
</dbReference>
<dbReference type="SMR" id="A0A1I7SR67"/>
<dbReference type="Gene3D" id="3.80.10.10">
    <property type="entry name" value="Ribonuclease Inhibitor"/>
    <property type="match status" value="2"/>
</dbReference>
<keyword evidence="1" id="KW-0433">Leucine-rich repeat</keyword>
<evidence type="ECO:0000313" key="6">
    <source>
        <dbReference type="EMBL" id="CAG9110904.1"/>
    </source>
</evidence>
<dbReference type="Pfam" id="PF13855">
    <property type="entry name" value="LRR_8"/>
    <property type="match status" value="3"/>
</dbReference>
<evidence type="ECO:0000313" key="7">
    <source>
        <dbReference type="Proteomes" id="UP000095284"/>
    </source>
</evidence>
<keyword evidence="8" id="KW-1185">Reference proteome</keyword>
<gene>
    <name evidence="5" type="ORF">BXYJ_LOCUS7567</name>
</gene>
<dbReference type="AlphaFoldDB" id="A0A1I7SR67"/>
<reference evidence="6" key="2">
    <citation type="submission" date="2020-08" db="EMBL/GenBank/DDBJ databases">
        <authorList>
            <person name="Kikuchi T."/>
        </authorList>
    </citation>
    <scope>NUCLEOTIDE SEQUENCE</scope>
    <source>
        <strain evidence="5">Ka4C1</strain>
    </source>
</reference>
<evidence type="ECO:0000256" key="2">
    <source>
        <dbReference type="ARBA" id="ARBA00022737"/>
    </source>
</evidence>
<keyword evidence="3" id="KW-1133">Transmembrane helix</keyword>
<dbReference type="PANTHER" id="PTHR24366:SF170">
    <property type="entry name" value="RE50361P"/>
    <property type="match status" value="1"/>
</dbReference>
<keyword evidence="4" id="KW-0732">Signal</keyword>
<keyword evidence="3" id="KW-0472">Membrane</keyword>
<feature type="transmembrane region" description="Helical" evidence="3">
    <location>
        <begin position="448"/>
        <end position="473"/>
    </location>
</feature>
<reference evidence="9" key="1">
    <citation type="submission" date="2016-11" db="UniProtKB">
        <authorList>
            <consortium name="WormBaseParasite"/>
        </authorList>
    </citation>
    <scope>IDENTIFICATION</scope>
</reference>
<evidence type="ECO:0000313" key="8">
    <source>
        <dbReference type="Proteomes" id="UP000659654"/>
    </source>
</evidence>
<dbReference type="PROSITE" id="PS51450">
    <property type="entry name" value="LRR"/>
    <property type="match status" value="2"/>
</dbReference>
<dbReference type="Proteomes" id="UP000659654">
    <property type="component" value="Unassembled WGS sequence"/>
</dbReference>
<dbReference type="SUPFAM" id="SSF52058">
    <property type="entry name" value="L domain-like"/>
    <property type="match status" value="1"/>
</dbReference>
<dbReference type="WBParaSite" id="BXY_1553100.1">
    <property type="protein sequence ID" value="BXY_1553100.1"/>
    <property type="gene ID" value="BXY_1553100"/>
</dbReference>
<keyword evidence="3" id="KW-0812">Transmembrane</keyword>